<reference evidence="1 2" key="1">
    <citation type="submission" date="2021-03" db="EMBL/GenBank/DDBJ databases">
        <title>Enterococcal diversity collection.</title>
        <authorList>
            <person name="Gilmore M.S."/>
            <person name="Schwartzman J."/>
            <person name="Van Tyne D."/>
            <person name="Martin M."/>
            <person name="Earl A.M."/>
            <person name="Manson A.L."/>
            <person name="Straub T."/>
            <person name="Salamzade R."/>
            <person name="Saavedra J."/>
            <person name="Lebreton F."/>
            <person name="Prichula J."/>
            <person name="Schaufler K."/>
            <person name="Gaca A."/>
            <person name="Sgardioli B."/>
            <person name="Wagenaar J."/>
            <person name="Strong T."/>
        </authorList>
    </citation>
    <scope>NUCLEOTIDE SEQUENCE [LARGE SCALE GENOMIC DNA]</scope>
    <source>
        <strain evidence="1 2">MJM12</strain>
    </source>
</reference>
<keyword evidence="2" id="KW-1185">Reference proteome</keyword>
<organism evidence="1 2">
    <name type="scientific">Candidatus Enterococcus myersii</name>
    <dbReference type="NCBI Taxonomy" id="2815322"/>
    <lineage>
        <taxon>Bacteria</taxon>
        <taxon>Bacillati</taxon>
        <taxon>Bacillota</taxon>
        <taxon>Bacilli</taxon>
        <taxon>Lactobacillales</taxon>
        <taxon>Enterococcaceae</taxon>
        <taxon>Enterococcus</taxon>
    </lineage>
</organism>
<sequence length="146" mass="17442">MYLIVSPNQLGYFKPATTARRLKAFLKKEGDVKVFLGHLHFIEVCHKLFVKIAPLDVTLYQKEVDAIYEKKTWNHYLAYYFYKLRLFFKNEKWLFLLHAYRSYQRQFLLLYIACQQIQEVAKISDDKATQILARKLGLLKLQKNTS</sequence>
<dbReference type="Proteomes" id="UP000664256">
    <property type="component" value="Unassembled WGS sequence"/>
</dbReference>
<evidence type="ECO:0000313" key="1">
    <source>
        <dbReference type="EMBL" id="MBO0450351.1"/>
    </source>
</evidence>
<gene>
    <name evidence="1" type="ORF">JZO76_12560</name>
</gene>
<comment type="caution">
    <text evidence="1">The sequence shown here is derived from an EMBL/GenBank/DDBJ whole genome shotgun (WGS) entry which is preliminary data.</text>
</comment>
<name>A0ABS3HA68_9ENTE</name>
<dbReference type="RefSeq" id="WP_206905123.1">
    <property type="nucleotide sequence ID" value="NZ_JAFLVT010000018.1"/>
</dbReference>
<evidence type="ECO:0000313" key="2">
    <source>
        <dbReference type="Proteomes" id="UP000664256"/>
    </source>
</evidence>
<proteinExistence type="predicted"/>
<protein>
    <submittedName>
        <fullName evidence="1">Uncharacterized protein</fullName>
    </submittedName>
</protein>
<accession>A0ABS3HA68</accession>
<dbReference type="EMBL" id="JAFLVT010000018">
    <property type="protein sequence ID" value="MBO0450351.1"/>
    <property type="molecule type" value="Genomic_DNA"/>
</dbReference>